<keyword evidence="2" id="KW-0812">Transmembrane</keyword>
<feature type="region of interest" description="Disordered" evidence="1">
    <location>
        <begin position="1"/>
        <end position="119"/>
    </location>
</feature>
<evidence type="ECO:0000313" key="3">
    <source>
        <dbReference type="EMBL" id="KJE92497.1"/>
    </source>
</evidence>
<feature type="compositionally biased region" description="Low complexity" evidence="1">
    <location>
        <begin position="288"/>
        <end position="304"/>
    </location>
</feature>
<feature type="compositionally biased region" description="Polar residues" evidence="1">
    <location>
        <begin position="47"/>
        <end position="61"/>
    </location>
</feature>
<sequence length="328" mass="36151">MDEFAPRRPTRRPRARSTLELSLPALPHCSHRRPEPEPEPEPRRTQVRSSHPTTIPSQCSRSAAIKRPGIAPTSRPPHPSTDQPRIDVAGRSDMAFQGVRGPVVENSLETRSTRRPNHRAATLKPAAQLAWMAVALAMLMLMLLAFAESSGVRAAAVQSDDHSSQNRAAAAGIQPRDSSDSSVVDNDADVDTVRGSTWRRRGHEDLRLLPMHWSKEGRASRACSTCIRIINACLAMITTTTMKRSTRRIIITSMSIIMIHLKNATTIVTKPRPKLLLLLLAPPAMVTTTTTTTATHTSPTSRTTLKPRKSSRPCRTRNLQKDSSSPTR</sequence>
<protein>
    <submittedName>
        <fullName evidence="3">Uncharacterized protein</fullName>
    </submittedName>
</protein>
<feature type="region of interest" description="Disordered" evidence="1">
    <location>
        <begin position="288"/>
        <end position="328"/>
    </location>
</feature>
<keyword evidence="2" id="KW-0472">Membrane</keyword>
<feature type="compositionally biased region" description="Basic and acidic residues" evidence="1">
    <location>
        <begin position="32"/>
        <end position="44"/>
    </location>
</feature>
<evidence type="ECO:0000256" key="2">
    <source>
        <dbReference type="SAM" id="Phobius"/>
    </source>
</evidence>
<feature type="region of interest" description="Disordered" evidence="1">
    <location>
        <begin position="158"/>
        <end position="187"/>
    </location>
</feature>
<dbReference type="EMBL" id="KE346363">
    <property type="protein sequence ID" value="KJE92497.1"/>
    <property type="molecule type" value="Genomic_DNA"/>
</dbReference>
<evidence type="ECO:0000256" key="1">
    <source>
        <dbReference type="SAM" id="MobiDB-lite"/>
    </source>
</evidence>
<accession>A0A0D2VPQ6</accession>
<dbReference type="AlphaFoldDB" id="A0A0D2VPQ6"/>
<dbReference type="InParanoid" id="A0A0D2VPQ6"/>
<dbReference type="Proteomes" id="UP000008743">
    <property type="component" value="Unassembled WGS sequence"/>
</dbReference>
<feature type="compositionally biased region" description="Basic residues" evidence="1">
    <location>
        <begin position="305"/>
        <end position="315"/>
    </location>
</feature>
<reference evidence="4" key="1">
    <citation type="submission" date="2011-02" db="EMBL/GenBank/DDBJ databases">
        <title>The Genome Sequence of Capsaspora owczarzaki ATCC 30864.</title>
        <authorList>
            <person name="Russ C."/>
            <person name="Cuomo C."/>
            <person name="Burger G."/>
            <person name="Gray M.W."/>
            <person name="Holland P.W.H."/>
            <person name="King N."/>
            <person name="Lang F.B.F."/>
            <person name="Roger A.J."/>
            <person name="Ruiz-Trillo I."/>
            <person name="Young S.K."/>
            <person name="Zeng Q."/>
            <person name="Gargeya S."/>
            <person name="Alvarado L."/>
            <person name="Berlin A."/>
            <person name="Chapman S.B."/>
            <person name="Chen Z."/>
            <person name="Freedman E."/>
            <person name="Gellesch M."/>
            <person name="Goldberg J."/>
            <person name="Griggs A."/>
            <person name="Gujja S."/>
            <person name="Heilman E."/>
            <person name="Heiman D."/>
            <person name="Howarth C."/>
            <person name="Mehta T."/>
            <person name="Neiman D."/>
            <person name="Pearson M."/>
            <person name="Roberts A."/>
            <person name="Saif S."/>
            <person name="Shea T."/>
            <person name="Shenoy N."/>
            <person name="Sisk P."/>
            <person name="Stolte C."/>
            <person name="Sykes S."/>
            <person name="White J."/>
            <person name="Yandava C."/>
            <person name="Haas B."/>
            <person name="Nusbaum C."/>
            <person name="Birren B."/>
        </authorList>
    </citation>
    <scope>NUCLEOTIDE SEQUENCE</scope>
    <source>
        <strain evidence="4">ATCC 30864</strain>
    </source>
</reference>
<evidence type="ECO:0000313" key="4">
    <source>
        <dbReference type="Proteomes" id="UP000008743"/>
    </source>
</evidence>
<proteinExistence type="predicted"/>
<gene>
    <name evidence="3" type="ORF">CAOG_009666</name>
</gene>
<keyword evidence="2" id="KW-1133">Transmembrane helix</keyword>
<organism evidence="3 4">
    <name type="scientific">Capsaspora owczarzaki (strain ATCC 30864)</name>
    <dbReference type="NCBI Taxonomy" id="595528"/>
    <lineage>
        <taxon>Eukaryota</taxon>
        <taxon>Filasterea</taxon>
        <taxon>Capsaspora</taxon>
    </lineage>
</organism>
<feature type="transmembrane region" description="Helical" evidence="2">
    <location>
        <begin position="129"/>
        <end position="147"/>
    </location>
</feature>
<keyword evidence="4" id="KW-1185">Reference proteome</keyword>
<name>A0A0D2VPQ6_CAPO3</name>